<dbReference type="Pfam" id="PF07721">
    <property type="entry name" value="TPR_4"/>
    <property type="match status" value="1"/>
</dbReference>
<dbReference type="InterPro" id="IPR011990">
    <property type="entry name" value="TPR-like_helical_dom_sf"/>
</dbReference>
<accession>A0AAE3NU70</accession>
<feature type="region of interest" description="Disordered" evidence="1">
    <location>
        <begin position="1"/>
        <end position="20"/>
    </location>
</feature>
<dbReference type="Proteomes" id="UP001220964">
    <property type="component" value="Unassembled WGS sequence"/>
</dbReference>
<protein>
    <recommendedName>
        <fullName evidence="4">Tetratricopeptide repeat-containing protein</fullName>
    </recommendedName>
</protein>
<dbReference type="SUPFAM" id="SSF48452">
    <property type="entry name" value="TPR-like"/>
    <property type="match status" value="1"/>
</dbReference>
<dbReference type="GO" id="GO:0042802">
    <property type="term" value="F:identical protein binding"/>
    <property type="evidence" value="ECO:0007669"/>
    <property type="project" value="InterPro"/>
</dbReference>
<feature type="non-terminal residue" evidence="2">
    <location>
        <position position="1"/>
    </location>
</feature>
<evidence type="ECO:0000313" key="3">
    <source>
        <dbReference type="Proteomes" id="UP001220964"/>
    </source>
</evidence>
<keyword evidence="3" id="KW-1185">Reference proteome</keyword>
<evidence type="ECO:0000313" key="2">
    <source>
        <dbReference type="EMBL" id="MDF0602142.1"/>
    </source>
</evidence>
<dbReference type="InterPro" id="IPR011717">
    <property type="entry name" value="TPR-4"/>
</dbReference>
<evidence type="ECO:0008006" key="4">
    <source>
        <dbReference type="Google" id="ProtNLM"/>
    </source>
</evidence>
<reference evidence="2" key="1">
    <citation type="submission" date="2023-03" db="EMBL/GenBank/DDBJ databases">
        <title>Multiphase analysis and comparison of six strains from genera Psychromarinibacter, Lutimaribacter, and Maritimibacter, including a novel species: Psychromarinibacter sediminicola sp. nov.</title>
        <authorList>
            <person name="Wang Y.-H."/>
            <person name="Ye M.-Q."/>
            <person name="Du Z.-J."/>
        </authorList>
    </citation>
    <scope>NUCLEOTIDE SEQUENCE</scope>
    <source>
        <strain evidence="2">C21-152</strain>
    </source>
</reference>
<organism evidence="2 3">
    <name type="scientific">Psychromarinibacter sediminicola</name>
    <dbReference type="NCBI Taxonomy" id="3033385"/>
    <lineage>
        <taxon>Bacteria</taxon>
        <taxon>Pseudomonadati</taxon>
        <taxon>Pseudomonadota</taxon>
        <taxon>Alphaproteobacteria</taxon>
        <taxon>Rhodobacterales</taxon>
        <taxon>Paracoccaceae</taxon>
        <taxon>Psychromarinibacter</taxon>
    </lineage>
</organism>
<gene>
    <name evidence="2" type="ORF">P1J78_15490</name>
</gene>
<dbReference type="EMBL" id="JARGYC010000042">
    <property type="protein sequence ID" value="MDF0602142.1"/>
    <property type="molecule type" value="Genomic_DNA"/>
</dbReference>
<dbReference type="RefSeq" id="WP_374213307.1">
    <property type="nucleotide sequence ID" value="NZ_JARGYC010000042.1"/>
</dbReference>
<sequence length="171" mass="18759">DPTFASASDPPSSPGDRNNVLPTRLLQQPANPNCSLAHGSLGTALAISGRTDEAISRQEIAIRMNPRDPSIFFRFSGLALAHYQAGRYAEAADWAGKSARRMPRWYFAHFVLAASLVALDRVEDARQAATICREHLPDVSLADLQRMPLRNEEKMACLRVRLKTAGFGIVS</sequence>
<comment type="caution">
    <text evidence="2">The sequence shown here is derived from an EMBL/GenBank/DDBJ whole genome shotgun (WGS) entry which is preliminary data.</text>
</comment>
<evidence type="ECO:0000256" key="1">
    <source>
        <dbReference type="SAM" id="MobiDB-lite"/>
    </source>
</evidence>
<dbReference type="AlphaFoldDB" id="A0AAE3NU70"/>
<dbReference type="Gene3D" id="1.25.40.10">
    <property type="entry name" value="Tetratricopeptide repeat domain"/>
    <property type="match status" value="1"/>
</dbReference>
<proteinExistence type="predicted"/>
<name>A0AAE3NU70_9RHOB</name>
<feature type="compositionally biased region" description="Low complexity" evidence="1">
    <location>
        <begin position="1"/>
        <end position="10"/>
    </location>
</feature>